<keyword evidence="5" id="KW-1185">Reference proteome</keyword>
<dbReference type="InterPro" id="IPR027417">
    <property type="entry name" value="P-loop_NTPase"/>
</dbReference>
<protein>
    <recommendedName>
        <fullName evidence="3">AIG1-type G domain-containing protein</fullName>
    </recommendedName>
</protein>
<dbReference type="OrthoDB" id="8954335at2759"/>
<keyword evidence="1" id="KW-0547">Nucleotide-binding</keyword>
<dbReference type="GO" id="GO:0005525">
    <property type="term" value="F:GTP binding"/>
    <property type="evidence" value="ECO:0007669"/>
    <property type="project" value="InterPro"/>
</dbReference>
<proteinExistence type="predicted"/>
<evidence type="ECO:0000313" key="4">
    <source>
        <dbReference type="EMBL" id="CAA7045284.1"/>
    </source>
</evidence>
<evidence type="ECO:0000256" key="1">
    <source>
        <dbReference type="ARBA" id="ARBA00022741"/>
    </source>
</evidence>
<feature type="domain" description="AIG1-type G" evidence="3">
    <location>
        <begin position="2"/>
        <end position="55"/>
    </location>
</feature>
<dbReference type="Pfam" id="PF04548">
    <property type="entry name" value="AIG1"/>
    <property type="match status" value="1"/>
</dbReference>
<accession>A0A6D2JN45</accession>
<evidence type="ECO:0000313" key="5">
    <source>
        <dbReference type="Proteomes" id="UP000467841"/>
    </source>
</evidence>
<dbReference type="InterPro" id="IPR006703">
    <property type="entry name" value="G_AIG1"/>
</dbReference>
<reference evidence="4" key="1">
    <citation type="submission" date="2020-01" db="EMBL/GenBank/DDBJ databases">
        <authorList>
            <person name="Mishra B."/>
        </authorList>
    </citation>
    <scope>NUCLEOTIDE SEQUENCE [LARGE SCALE GENOMIC DNA]</scope>
</reference>
<comment type="caution">
    <text evidence="4">The sequence shown here is derived from an EMBL/GenBank/DDBJ whole genome shotgun (WGS) entry which is preliminary data.</text>
</comment>
<sequence length="136" mass="16702">MTLFDNKTKDDVKKAKQVHELLNLMDLVKKQNSDKPYTNEMYLKIKEENEKHKKEEALQALMKELHQANQQMLKAIEEMKDNDRRKKEQEELESKRRSEEQFEELLKTNQHNFKEMEEVMEKRLKRLRKRKRSSLR</sequence>
<dbReference type="EMBL" id="CACVBM020001318">
    <property type="protein sequence ID" value="CAA7045284.1"/>
    <property type="molecule type" value="Genomic_DNA"/>
</dbReference>
<gene>
    <name evidence="4" type="ORF">MERR_LOCUS32519</name>
</gene>
<dbReference type="Proteomes" id="UP000467841">
    <property type="component" value="Unassembled WGS sequence"/>
</dbReference>
<organism evidence="4 5">
    <name type="scientific">Microthlaspi erraticum</name>
    <dbReference type="NCBI Taxonomy" id="1685480"/>
    <lineage>
        <taxon>Eukaryota</taxon>
        <taxon>Viridiplantae</taxon>
        <taxon>Streptophyta</taxon>
        <taxon>Embryophyta</taxon>
        <taxon>Tracheophyta</taxon>
        <taxon>Spermatophyta</taxon>
        <taxon>Magnoliopsida</taxon>
        <taxon>eudicotyledons</taxon>
        <taxon>Gunneridae</taxon>
        <taxon>Pentapetalae</taxon>
        <taxon>rosids</taxon>
        <taxon>malvids</taxon>
        <taxon>Brassicales</taxon>
        <taxon>Brassicaceae</taxon>
        <taxon>Coluteocarpeae</taxon>
        <taxon>Microthlaspi</taxon>
    </lineage>
</organism>
<dbReference type="AlphaFoldDB" id="A0A6D2JN45"/>
<name>A0A6D2JN45_9BRAS</name>
<evidence type="ECO:0000256" key="2">
    <source>
        <dbReference type="SAM" id="MobiDB-lite"/>
    </source>
</evidence>
<dbReference type="Gene3D" id="3.40.50.300">
    <property type="entry name" value="P-loop containing nucleotide triphosphate hydrolases"/>
    <property type="match status" value="1"/>
</dbReference>
<evidence type="ECO:0000259" key="3">
    <source>
        <dbReference type="Pfam" id="PF04548"/>
    </source>
</evidence>
<feature type="region of interest" description="Disordered" evidence="2">
    <location>
        <begin position="76"/>
        <end position="102"/>
    </location>
</feature>